<dbReference type="PANTHER" id="PTHR40112:SF1">
    <property type="entry name" value="H2HPP ISOMERASE"/>
    <property type="match status" value="1"/>
</dbReference>
<organism evidence="2 3">
    <name type="scientific">Daejeonella lutea</name>
    <dbReference type="NCBI Taxonomy" id="572036"/>
    <lineage>
        <taxon>Bacteria</taxon>
        <taxon>Pseudomonadati</taxon>
        <taxon>Bacteroidota</taxon>
        <taxon>Sphingobacteriia</taxon>
        <taxon>Sphingobacteriales</taxon>
        <taxon>Sphingobacteriaceae</taxon>
        <taxon>Daejeonella</taxon>
    </lineage>
</organism>
<dbReference type="AlphaFoldDB" id="A0A1T5ARL7"/>
<dbReference type="InterPro" id="IPR011051">
    <property type="entry name" value="RmlC_Cupin_sf"/>
</dbReference>
<dbReference type="Proteomes" id="UP000189981">
    <property type="component" value="Unassembled WGS sequence"/>
</dbReference>
<protein>
    <submittedName>
        <fullName evidence="2">Cupin domain-containing protein</fullName>
    </submittedName>
</protein>
<dbReference type="InterPro" id="IPR014710">
    <property type="entry name" value="RmlC-like_jellyroll"/>
</dbReference>
<evidence type="ECO:0000313" key="2">
    <source>
        <dbReference type="EMBL" id="SKB37470.1"/>
    </source>
</evidence>
<dbReference type="InterPro" id="IPR052535">
    <property type="entry name" value="Bacilysin_H2HPP_isomerase"/>
</dbReference>
<feature type="domain" description="Cupin type-2" evidence="1">
    <location>
        <begin position="38"/>
        <end position="95"/>
    </location>
</feature>
<keyword evidence="3" id="KW-1185">Reference proteome</keyword>
<dbReference type="OrthoDB" id="9811153at2"/>
<dbReference type="InterPro" id="IPR013096">
    <property type="entry name" value="Cupin_2"/>
</dbReference>
<accession>A0A1T5ARL7</accession>
<dbReference type="PANTHER" id="PTHR40112">
    <property type="entry name" value="H2HPP ISOMERASE"/>
    <property type="match status" value="1"/>
</dbReference>
<dbReference type="InterPro" id="IPR025499">
    <property type="entry name" value="KdgF"/>
</dbReference>
<proteinExistence type="predicted"/>
<dbReference type="STRING" id="572036.SAMN05661099_0956"/>
<reference evidence="3" key="1">
    <citation type="submission" date="2017-02" db="EMBL/GenBank/DDBJ databases">
        <authorList>
            <person name="Varghese N."/>
            <person name="Submissions S."/>
        </authorList>
    </citation>
    <scope>NUCLEOTIDE SEQUENCE [LARGE SCALE GENOMIC DNA]</scope>
    <source>
        <strain evidence="3">DSM 22385</strain>
    </source>
</reference>
<dbReference type="SUPFAM" id="SSF51182">
    <property type="entry name" value="RmlC-like cupins"/>
    <property type="match status" value="1"/>
</dbReference>
<dbReference type="Gene3D" id="2.60.120.10">
    <property type="entry name" value="Jelly Rolls"/>
    <property type="match status" value="1"/>
</dbReference>
<gene>
    <name evidence="2" type="ORF">SAMN05661099_0956</name>
</gene>
<dbReference type="Pfam" id="PF07883">
    <property type="entry name" value="Cupin_2"/>
    <property type="match status" value="1"/>
</dbReference>
<evidence type="ECO:0000313" key="3">
    <source>
        <dbReference type="Proteomes" id="UP000189981"/>
    </source>
</evidence>
<sequence>MSNTPLFYRDNDSRWEDLGDGVSRKISGYDDKIMLVKVKFEVGAIGPLHNHYHSQVTYVASGVFEVTIDGNKEVLSAGDSFYAPPNDIHGVLCIEAGVLVDVFSPMREDFLG</sequence>
<dbReference type="RefSeq" id="WP_079701486.1">
    <property type="nucleotide sequence ID" value="NZ_FUYR01000001.1"/>
</dbReference>
<name>A0A1T5ARL7_9SPHI</name>
<dbReference type="CDD" id="cd02238">
    <property type="entry name" value="cupin_KdgF"/>
    <property type="match status" value="1"/>
</dbReference>
<dbReference type="EMBL" id="FUYR01000001">
    <property type="protein sequence ID" value="SKB37470.1"/>
    <property type="molecule type" value="Genomic_DNA"/>
</dbReference>
<dbReference type="PIRSF" id="PIRSF029883">
    <property type="entry name" value="KdgF"/>
    <property type="match status" value="1"/>
</dbReference>
<evidence type="ECO:0000259" key="1">
    <source>
        <dbReference type="Pfam" id="PF07883"/>
    </source>
</evidence>